<keyword evidence="2 4" id="KW-0012">Acyltransferase</keyword>
<sequence>MADPVPPWHSEQMIVQTDSDVEIRPAAVTDAGRIAQVHLTSWKGAYASVLPAEYLDSLDATERAAQWQQILDEGTRTTLVAEGDGRLLGFASYGPSRDEDAEDGDLELYAIYLDPESWGRGVARDLMRTVLADVPDGVPMSLWVLSENERARHFYRRHGFQADGVERMDDIGDTPVTEVRYRRG</sequence>
<dbReference type="EMBL" id="FUZQ01000004">
    <property type="protein sequence ID" value="SKC67012.1"/>
    <property type="molecule type" value="Genomic_DNA"/>
</dbReference>
<dbReference type="InterPro" id="IPR000182">
    <property type="entry name" value="GNAT_dom"/>
</dbReference>
<dbReference type="CDD" id="cd04301">
    <property type="entry name" value="NAT_SF"/>
    <property type="match status" value="1"/>
</dbReference>
<dbReference type="Pfam" id="PF00583">
    <property type="entry name" value="Acetyltransf_1"/>
    <property type="match status" value="1"/>
</dbReference>
<reference evidence="4 5" key="1">
    <citation type="submission" date="2017-02" db="EMBL/GenBank/DDBJ databases">
        <authorList>
            <person name="Peterson S.W."/>
        </authorList>
    </citation>
    <scope>NUCLEOTIDE SEQUENCE [LARGE SCALE GENOMIC DNA]</scope>
    <source>
        <strain evidence="4 5">DSM 21481</strain>
    </source>
</reference>
<dbReference type="GO" id="GO:0016747">
    <property type="term" value="F:acyltransferase activity, transferring groups other than amino-acyl groups"/>
    <property type="evidence" value="ECO:0007669"/>
    <property type="project" value="InterPro"/>
</dbReference>
<dbReference type="PROSITE" id="PS51186">
    <property type="entry name" value="GNAT"/>
    <property type="match status" value="1"/>
</dbReference>
<dbReference type="AlphaFoldDB" id="A0A1T5KTA9"/>
<gene>
    <name evidence="4" type="ORF">SAMN04324258_2394</name>
</gene>
<dbReference type="Gene3D" id="3.40.630.30">
    <property type="match status" value="1"/>
</dbReference>
<accession>A0A1T5KTA9</accession>
<organism evidence="4 5">
    <name type="scientific">Krasilnikoviella flava</name>
    <dbReference type="NCBI Taxonomy" id="526729"/>
    <lineage>
        <taxon>Bacteria</taxon>
        <taxon>Bacillati</taxon>
        <taxon>Actinomycetota</taxon>
        <taxon>Actinomycetes</taxon>
        <taxon>Micrococcales</taxon>
        <taxon>Promicromonosporaceae</taxon>
        <taxon>Krasilnikoviella</taxon>
    </lineage>
</organism>
<feature type="domain" description="N-acetyltransferase" evidence="3">
    <location>
        <begin position="21"/>
        <end position="183"/>
    </location>
</feature>
<evidence type="ECO:0000313" key="5">
    <source>
        <dbReference type="Proteomes" id="UP000189777"/>
    </source>
</evidence>
<keyword evidence="1 4" id="KW-0808">Transferase</keyword>
<protein>
    <submittedName>
        <fullName evidence="4">L-amino acid N-acyltransferase YncA</fullName>
    </submittedName>
</protein>
<dbReference type="InterPro" id="IPR016181">
    <property type="entry name" value="Acyl_CoA_acyltransferase"/>
</dbReference>
<dbReference type="PANTHER" id="PTHR43877">
    <property type="entry name" value="AMINOALKYLPHOSPHONATE N-ACETYLTRANSFERASE-RELATED-RELATED"/>
    <property type="match status" value="1"/>
</dbReference>
<evidence type="ECO:0000259" key="3">
    <source>
        <dbReference type="PROSITE" id="PS51186"/>
    </source>
</evidence>
<proteinExistence type="predicted"/>
<evidence type="ECO:0000256" key="2">
    <source>
        <dbReference type="ARBA" id="ARBA00023315"/>
    </source>
</evidence>
<evidence type="ECO:0000256" key="1">
    <source>
        <dbReference type="ARBA" id="ARBA00022679"/>
    </source>
</evidence>
<dbReference type="STRING" id="526729.SAMN04324258_2394"/>
<dbReference type="InterPro" id="IPR050832">
    <property type="entry name" value="Bact_Acetyltransf"/>
</dbReference>
<evidence type="ECO:0000313" key="4">
    <source>
        <dbReference type="EMBL" id="SKC67012.1"/>
    </source>
</evidence>
<dbReference type="PANTHER" id="PTHR43877:SF1">
    <property type="entry name" value="ACETYLTRANSFERASE"/>
    <property type="match status" value="1"/>
</dbReference>
<dbReference type="SUPFAM" id="SSF55729">
    <property type="entry name" value="Acyl-CoA N-acyltransferases (Nat)"/>
    <property type="match status" value="1"/>
</dbReference>
<keyword evidence="5" id="KW-1185">Reference proteome</keyword>
<name>A0A1T5KTA9_9MICO</name>
<dbReference type="Proteomes" id="UP000189777">
    <property type="component" value="Unassembled WGS sequence"/>
</dbReference>